<keyword evidence="3" id="KW-0234">DNA repair</keyword>
<dbReference type="STRING" id="74557.A0A1W0A2E9"/>
<feature type="region of interest" description="Disordered" evidence="5">
    <location>
        <begin position="94"/>
        <end position="174"/>
    </location>
</feature>
<feature type="region of interest" description="Disordered" evidence="5">
    <location>
        <begin position="648"/>
        <end position="676"/>
    </location>
</feature>
<dbReference type="PANTHER" id="PTHR15272">
    <property type="entry name" value="CHROMATIN ASSEMBLY FACTOR 1 SUBUNIT A CAF-1 SUBUNIT A"/>
    <property type="match status" value="1"/>
</dbReference>
<name>A0A1W0A2E9_9STRA</name>
<gene>
    <name evidence="7" type="ORF">THRCLA_03327</name>
</gene>
<protein>
    <recommendedName>
        <fullName evidence="6">Chromatin assembly factor 1 subunit A dimerization domain-containing protein</fullName>
    </recommendedName>
</protein>
<feature type="region of interest" description="Disordered" evidence="5">
    <location>
        <begin position="191"/>
        <end position="234"/>
    </location>
</feature>
<keyword evidence="4" id="KW-0539">Nucleus</keyword>
<dbReference type="PANTHER" id="PTHR15272:SF0">
    <property type="entry name" value="CHROMATIN ASSEMBLY FACTOR 1 SUBUNIT A"/>
    <property type="match status" value="1"/>
</dbReference>
<feature type="compositionally biased region" description="Basic and acidic residues" evidence="5">
    <location>
        <begin position="64"/>
        <end position="73"/>
    </location>
</feature>
<reference evidence="7 8" key="1">
    <citation type="journal article" date="2014" name="Genome Biol. Evol.">
        <title>The secreted proteins of Achlya hypogyna and Thraustotheca clavata identify the ancestral oomycete secretome and reveal gene acquisitions by horizontal gene transfer.</title>
        <authorList>
            <person name="Misner I."/>
            <person name="Blouin N."/>
            <person name="Leonard G."/>
            <person name="Richards T.A."/>
            <person name="Lane C.E."/>
        </authorList>
    </citation>
    <scope>NUCLEOTIDE SEQUENCE [LARGE SCALE GENOMIC DNA]</scope>
    <source>
        <strain evidence="7 8">ATCC 34112</strain>
    </source>
</reference>
<feature type="compositionally biased region" description="Acidic residues" evidence="5">
    <location>
        <begin position="664"/>
        <end position="676"/>
    </location>
</feature>
<feature type="region of interest" description="Disordered" evidence="5">
    <location>
        <begin position="26"/>
        <end position="73"/>
    </location>
</feature>
<evidence type="ECO:0000256" key="1">
    <source>
        <dbReference type="ARBA" id="ARBA00004123"/>
    </source>
</evidence>
<dbReference type="EMBL" id="JNBS01000616">
    <property type="protein sequence ID" value="OQS04435.1"/>
    <property type="molecule type" value="Genomic_DNA"/>
</dbReference>
<evidence type="ECO:0000256" key="4">
    <source>
        <dbReference type="ARBA" id="ARBA00023242"/>
    </source>
</evidence>
<dbReference type="Pfam" id="PF12253">
    <property type="entry name" value="CAF1A_dimeriz"/>
    <property type="match status" value="1"/>
</dbReference>
<evidence type="ECO:0000256" key="3">
    <source>
        <dbReference type="ARBA" id="ARBA00023204"/>
    </source>
</evidence>
<feature type="domain" description="Chromatin assembly factor 1 subunit A dimerization" evidence="6">
    <location>
        <begin position="605"/>
        <end position="674"/>
    </location>
</feature>
<sequence length="798" mass="88643">MTTPEKKQQSIAAFFSPIARAKVASEALSSAKHSPVKESSVDTSKQEPATAPAPLNQAPAPVDTQEKVVASEKGKSYVTPATLEIHVPFVKLRRPKARTGLTPLGDEVSCGTLHDPIDIESDKEPSKKRANESDEDYEAPPAKVQKKEVKAQASTPTETAPAKKRTRPIRQASLPKEVKEVVEIDLVSPRKPTPRVAKKTPEKPPEVVVPPEPVALPRKPAPRAAKKIPEKPPVVEAPPEPVAVLSPAQQQKLELYQTKLCEIEATIAGLLPPSTELISQEIYGITLDHKLELGGDFEKECQDALVSSTSSSVLPPALKIYLGRFVQGRLAALSVLVTEICTNWKNWAPDHTLSAALIEMEIKMLAERISYGSKPKKFHPFEDLTPRALFVWEVGNLESCFSSDESIKTIRRMRKQRKRTGLYLKTLDRIALMLHDVNVDDSKVSVEEVKVGKFLLTVEQEKQRATEKEHKATLQMEKEENKRREKEEAAEKKRLKQISIEKEREEQEASKRRQSLVSYFQPAPTSKSATAVSAVPASNPSVAIDLTAQNTMEDIDRALGCGGHDKLPLSRRALASLVAQKAKRPLTTGVWSSRRIRHPGLGIKKLFQFHENYRPAYWGTFSKKTRALRGGRRPLAFVPSLDYSIDSDDEWEEEEVGESLSDKDSDEEPEDGEDALDYGDKWLAYEDEVDYIDNLNEGEEGIETQTSRHLKVTDVPKAFKLTKLIPRVCGPFYTSQTEALVSFRIEVLNPIVLESPLLKKASEVKKQSEVLSPVKAPTPATKSTPAPGLSTWLKPQDT</sequence>
<accession>A0A1W0A2E9</accession>
<keyword evidence="2" id="KW-0227">DNA damage</keyword>
<dbReference type="OrthoDB" id="79480at2759"/>
<evidence type="ECO:0000259" key="6">
    <source>
        <dbReference type="Pfam" id="PF12253"/>
    </source>
</evidence>
<dbReference type="GO" id="GO:0033186">
    <property type="term" value="C:CAF-1 complex"/>
    <property type="evidence" value="ECO:0007669"/>
    <property type="project" value="TreeGrafter"/>
</dbReference>
<comment type="caution">
    <text evidence="7">The sequence shown here is derived from an EMBL/GenBank/DDBJ whole genome shotgun (WGS) entry which is preliminary data.</text>
</comment>
<feature type="region of interest" description="Disordered" evidence="5">
    <location>
        <begin position="767"/>
        <end position="798"/>
    </location>
</feature>
<evidence type="ECO:0000256" key="5">
    <source>
        <dbReference type="SAM" id="MobiDB-lite"/>
    </source>
</evidence>
<organism evidence="7 8">
    <name type="scientific">Thraustotheca clavata</name>
    <dbReference type="NCBI Taxonomy" id="74557"/>
    <lineage>
        <taxon>Eukaryota</taxon>
        <taxon>Sar</taxon>
        <taxon>Stramenopiles</taxon>
        <taxon>Oomycota</taxon>
        <taxon>Saprolegniomycetes</taxon>
        <taxon>Saprolegniales</taxon>
        <taxon>Achlyaceae</taxon>
        <taxon>Thraustotheca</taxon>
    </lineage>
</organism>
<evidence type="ECO:0000313" key="8">
    <source>
        <dbReference type="Proteomes" id="UP000243217"/>
    </source>
</evidence>
<feature type="compositionally biased region" description="Basic and acidic residues" evidence="5">
    <location>
        <begin position="115"/>
        <end position="132"/>
    </location>
</feature>
<dbReference type="AlphaFoldDB" id="A0A1W0A2E9"/>
<feature type="compositionally biased region" description="Basic and acidic residues" evidence="5">
    <location>
        <begin position="465"/>
        <end position="492"/>
    </location>
</feature>
<evidence type="ECO:0000313" key="7">
    <source>
        <dbReference type="EMBL" id="OQS04435.1"/>
    </source>
</evidence>
<feature type="region of interest" description="Disordered" evidence="5">
    <location>
        <begin position="465"/>
        <end position="517"/>
    </location>
</feature>
<dbReference type="InterPro" id="IPR022043">
    <property type="entry name" value="CAF1A_DD"/>
</dbReference>
<keyword evidence="8" id="KW-1185">Reference proteome</keyword>
<proteinExistence type="predicted"/>
<dbReference type="GO" id="GO:0006334">
    <property type="term" value="P:nucleosome assembly"/>
    <property type="evidence" value="ECO:0007669"/>
    <property type="project" value="TreeGrafter"/>
</dbReference>
<comment type="subcellular location">
    <subcellularLocation>
        <location evidence="1">Nucleus</location>
    </subcellularLocation>
</comment>
<dbReference type="GO" id="GO:0005634">
    <property type="term" value="C:nucleus"/>
    <property type="evidence" value="ECO:0007669"/>
    <property type="project" value="UniProtKB-SubCell"/>
</dbReference>
<evidence type="ECO:0000256" key="2">
    <source>
        <dbReference type="ARBA" id="ARBA00022763"/>
    </source>
</evidence>
<feature type="compositionally biased region" description="Acidic residues" evidence="5">
    <location>
        <begin position="648"/>
        <end position="657"/>
    </location>
</feature>
<dbReference type="GO" id="GO:0006281">
    <property type="term" value="P:DNA repair"/>
    <property type="evidence" value="ECO:0007669"/>
    <property type="project" value="UniProtKB-KW"/>
</dbReference>
<dbReference type="Proteomes" id="UP000243217">
    <property type="component" value="Unassembled WGS sequence"/>
</dbReference>
<feature type="compositionally biased region" description="Basic and acidic residues" evidence="5">
    <location>
        <begin position="499"/>
        <end position="511"/>
    </location>
</feature>
<feature type="compositionally biased region" description="Low complexity" evidence="5">
    <location>
        <begin position="773"/>
        <end position="787"/>
    </location>
</feature>